<protein>
    <recommendedName>
        <fullName evidence="3">Copia protein</fullName>
    </recommendedName>
</protein>
<dbReference type="OrthoDB" id="3344688at2759"/>
<dbReference type="EMBL" id="AVOT02098594">
    <property type="protein sequence ID" value="MBW0576531.1"/>
    <property type="molecule type" value="Genomic_DNA"/>
</dbReference>
<dbReference type="PANTHER" id="PTHR11439:SF463">
    <property type="entry name" value="REVERSE TRANSCRIPTASE TY1_COPIA-TYPE DOMAIN-CONTAINING PROTEIN"/>
    <property type="match status" value="1"/>
</dbReference>
<gene>
    <name evidence="1" type="ORF">O181_116246</name>
</gene>
<comment type="caution">
    <text evidence="1">The sequence shown here is derived from an EMBL/GenBank/DDBJ whole genome shotgun (WGS) entry which is preliminary data.</text>
</comment>
<evidence type="ECO:0008006" key="3">
    <source>
        <dbReference type="Google" id="ProtNLM"/>
    </source>
</evidence>
<dbReference type="Proteomes" id="UP000765509">
    <property type="component" value="Unassembled WGS sequence"/>
</dbReference>
<evidence type="ECO:0000313" key="1">
    <source>
        <dbReference type="EMBL" id="MBW0576531.1"/>
    </source>
</evidence>
<name>A0A9Q3PWW3_9BASI</name>
<feature type="non-terminal residue" evidence="1">
    <location>
        <position position="1"/>
    </location>
</feature>
<dbReference type="AlphaFoldDB" id="A0A9Q3PWW3"/>
<reference evidence="1" key="1">
    <citation type="submission" date="2021-03" db="EMBL/GenBank/DDBJ databases">
        <title>Draft genome sequence of rust myrtle Austropuccinia psidii MF-1, a brazilian biotype.</title>
        <authorList>
            <person name="Quecine M.C."/>
            <person name="Pachon D.M.R."/>
            <person name="Bonatelli M.L."/>
            <person name="Correr F.H."/>
            <person name="Franceschini L.M."/>
            <person name="Leite T.F."/>
            <person name="Margarido G.R.A."/>
            <person name="Almeida C.A."/>
            <person name="Ferrarezi J.A."/>
            <person name="Labate C.A."/>
        </authorList>
    </citation>
    <scope>NUCLEOTIDE SEQUENCE</scope>
    <source>
        <strain evidence="1">MF-1</strain>
    </source>
</reference>
<accession>A0A9Q3PWW3</accession>
<dbReference type="PANTHER" id="PTHR11439">
    <property type="entry name" value="GAG-POL-RELATED RETROTRANSPOSON"/>
    <property type="match status" value="1"/>
</dbReference>
<organism evidence="1 2">
    <name type="scientific">Austropuccinia psidii MF-1</name>
    <dbReference type="NCBI Taxonomy" id="1389203"/>
    <lineage>
        <taxon>Eukaryota</taxon>
        <taxon>Fungi</taxon>
        <taxon>Dikarya</taxon>
        <taxon>Basidiomycota</taxon>
        <taxon>Pucciniomycotina</taxon>
        <taxon>Pucciniomycetes</taxon>
        <taxon>Pucciniales</taxon>
        <taxon>Sphaerophragmiaceae</taxon>
        <taxon>Austropuccinia</taxon>
    </lineage>
</organism>
<keyword evidence="2" id="KW-1185">Reference proteome</keyword>
<dbReference type="CDD" id="cd09272">
    <property type="entry name" value="RNase_HI_RT_Ty1"/>
    <property type="match status" value="1"/>
</dbReference>
<sequence length="168" mass="18908">SNLMSHSENQILGFTDSDLGGGTEKKSFSFSLIYFHGALGWREHKQKVVALSSAEAKYNVLTKSVQDIAWTKQLIFEVTNNEMSCTLHSDNQSAIAIASNPVYHHGTQHINFLLHFIRRSLEQQSLNLKYIPTSKMPADLFTKNLPLNKALPQLKLIFSATELTRMGE</sequence>
<proteinExistence type="predicted"/>
<evidence type="ECO:0000313" key="2">
    <source>
        <dbReference type="Proteomes" id="UP000765509"/>
    </source>
</evidence>